<evidence type="ECO:0000256" key="1">
    <source>
        <dbReference type="SAM" id="Phobius"/>
    </source>
</evidence>
<evidence type="ECO:0000313" key="2">
    <source>
        <dbReference type="EMBL" id="KAK3093725.1"/>
    </source>
</evidence>
<gene>
    <name evidence="2" type="ORF">FSP39_019324</name>
</gene>
<evidence type="ECO:0000313" key="3">
    <source>
        <dbReference type="Proteomes" id="UP001186944"/>
    </source>
</evidence>
<accession>A0AA88Y425</accession>
<keyword evidence="1" id="KW-1133">Transmembrane helix</keyword>
<dbReference type="Pfam" id="PF16054">
    <property type="entry name" value="TMEM72"/>
    <property type="match status" value="1"/>
</dbReference>
<comment type="caution">
    <text evidence="2">The sequence shown here is derived from an EMBL/GenBank/DDBJ whole genome shotgun (WGS) entry which is preliminary data.</text>
</comment>
<feature type="transmembrane region" description="Helical" evidence="1">
    <location>
        <begin position="55"/>
        <end position="77"/>
    </location>
</feature>
<feature type="transmembrane region" description="Helical" evidence="1">
    <location>
        <begin position="97"/>
        <end position="119"/>
    </location>
</feature>
<feature type="transmembrane region" description="Helical" evidence="1">
    <location>
        <begin position="20"/>
        <end position="43"/>
    </location>
</feature>
<sequence>MERDRIISTERGPAKTPCFLTQVTIIARVWAMVTVTVMWAAAITTIQRPPDQKQLIIGWYLVREGCCCKCWIIVMWVDDWKKGVLYLVLAIPVFLEGFRFILGILSGFMLVVCGLLYIVKTFRDGLVYTVTETRYVKTFTPSVRVVTHNIETQTEDYKYYQELYDTHRH</sequence>
<dbReference type="Proteomes" id="UP001186944">
    <property type="component" value="Unassembled WGS sequence"/>
</dbReference>
<dbReference type="AlphaFoldDB" id="A0AA88Y425"/>
<proteinExistence type="predicted"/>
<organism evidence="2 3">
    <name type="scientific">Pinctada imbricata</name>
    <name type="common">Atlantic pearl-oyster</name>
    <name type="synonym">Pinctada martensii</name>
    <dbReference type="NCBI Taxonomy" id="66713"/>
    <lineage>
        <taxon>Eukaryota</taxon>
        <taxon>Metazoa</taxon>
        <taxon>Spiralia</taxon>
        <taxon>Lophotrochozoa</taxon>
        <taxon>Mollusca</taxon>
        <taxon>Bivalvia</taxon>
        <taxon>Autobranchia</taxon>
        <taxon>Pteriomorphia</taxon>
        <taxon>Pterioida</taxon>
        <taxon>Pterioidea</taxon>
        <taxon>Pteriidae</taxon>
        <taxon>Pinctada</taxon>
    </lineage>
</organism>
<keyword evidence="1" id="KW-0812">Transmembrane</keyword>
<dbReference type="EMBL" id="VSWD01000009">
    <property type="protein sequence ID" value="KAK3093725.1"/>
    <property type="molecule type" value="Genomic_DNA"/>
</dbReference>
<dbReference type="InterPro" id="IPR032055">
    <property type="entry name" value="TMEM72"/>
</dbReference>
<reference evidence="2" key="1">
    <citation type="submission" date="2019-08" db="EMBL/GenBank/DDBJ databases">
        <title>The improved chromosome-level genome for the pearl oyster Pinctada fucata martensii using PacBio sequencing and Hi-C.</title>
        <authorList>
            <person name="Zheng Z."/>
        </authorList>
    </citation>
    <scope>NUCLEOTIDE SEQUENCE</scope>
    <source>
        <strain evidence="2">ZZ-2019</strain>
        <tissue evidence="2">Adductor muscle</tissue>
    </source>
</reference>
<protein>
    <submittedName>
        <fullName evidence="2">Uncharacterized protein</fullName>
    </submittedName>
</protein>
<keyword evidence="3" id="KW-1185">Reference proteome</keyword>
<keyword evidence="1" id="KW-0472">Membrane</keyword>
<name>A0AA88Y425_PINIB</name>